<accession>A0A926EYB4</accession>
<dbReference type="EMBL" id="JACRTK010000001">
    <property type="protein sequence ID" value="MBC8589791.1"/>
    <property type="molecule type" value="Genomic_DNA"/>
</dbReference>
<protein>
    <submittedName>
        <fullName evidence="1">Uncharacterized protein</fullName>
    </submittedName>
</protein>
<organism evidence="1 2">
    <name type="scientific">Wansuia hejianensis</name>
    <dbReference type="NCBI Taxonomy" id="2763667"/>
    <lineage>
        <taxon>Bacteria</taxon>
        <taxon>Bacillati</taxon>
        <taxon>Bacillota</taxon>
        <taxon>Clostridia</taxon>
        <taxon>Lachnospirales</taxon>
        <taxon>Lachnospiraceae</taxon>
        <taxon>Wansuia</taxon>
    </lineage>
</organism>
<name>A0A926EYB4_9FIRM</name>
<proteinExistence type="predicted"/>
<dbReference type="RefSeq" id="WP_249322608.1">
    <property type="nucleotide sequence ID" value="NZ_JACRTK010000001.1"/>
</dbReference>
<reference evidence="1 2" key="1">
    <citation type="submission" date="2020-08" db="EMBL/GenBank/DDBJ databases">
        <title>Genome public.</title>
        <authorList>
            <person name="Liu C."/>
            <person name="Sun Q."/>
        </authorList>
    </citation>
    <scope>NUCLEOTIDE SEQUENCE [LARGE SCALE GENOMIC DNA]</scope>
    <source>
        <strain evidence="1 2">NSJ-26</strain>
    </source>
</reference>
<dbReference type="AlphaFoldDB" id="A0A926EYB4"/>
<comment type="caution">
    <text evidence="1">The sequence shown here is derived from an EMBL/GenBank/DDBJ whole genome shotgun (WGS) entry which is preliminary data.</text>
</comment>
<dbReference type="Proteomes" id="UP000601522">
    <property type="component" value="Unassembled WGS sequence"/>
</dbReference>
<keyword evidence="2" id="KW-1185">Reference proteome</keyword>
<evidence type="ECO:0000313" key="1">
    <source>
        <dbReference type="EMBL" id="MBC8589791.1"/>
    </source>
</evidence>
<evidence type="ECO:0000313" key="2">
    <source>
        <dbReference type="Proteomes" id="UP000601522"/>
    </source>
</evidence>
<gene>
    <name evidence="1" type="ORF">H8689_01345</name>
</gene>
<sequence length="81" mass="8717">MKRKGLMSTIMGTMAFAPSIINSMTGMKKTMKKTGKDISKMAKKGGRKRNMGSLITTGILGYGIAHLMPVKSLIRGNNLGK</sequence>